<dbReference type="AlphaFoldDB" id="A0A919XI38"/>
<dbReference type="PANTHER" id="PTHR10285">
    <property type="entry name" value="URIDINE KINASE"/>
    <property type="match status" value="1"/>
</dbReference>
<evidence type="ECO:0000256" key="14">
    <source>
        <dbReference type="ARBA" id="ARBA00047436"/>
    </source>
</evidence>
<evidence type="ECO:0000256" key="10">
    <source>
        <dbReference type="ARBA" id="ARBA00022777"/>
    </source>
</evidence>
<dbReference type="PRINTS" id="PR00988">
    <property type="entry name" value="URIDINKINASE"/>
</dbReference>
<dbReference type="InterPro" id="IPR006083">
    <property type="entry name" value="PRK/URK"/>
</dbReference>
<evidence type="ECO:0000256" key="13">
    <source>
        <dbReference type="ARBA" id="ARBA00031452"/>
    </source>
</evidence>
<dbReference type="Proteomes" id="UP000679779">
    <property type="component" value="Unassembled WGS sequence"/>
</dbReference>
<sequence>MKNGPGYATILAGKSIRGVYIQAMLIIGIAGGTGSGKTTVARSVIDRLGSGKVTFISQDNYYKDHKHLTLEERAHINYDHPFAFDNELLIEHLALLRDSQTAYAPVYDFTVHARSETETMELKPNNIVIIEGLHVLSDEKLREMLDIKVFVDTDPDVRILRRVVRDIEERGRSIQSVHQQYLTTVKPMHEAFIEPSKKYADLIIPEGGQNEVGIQLLSILTEKFLSGDRDWSDY</sequence>
<evidence type="ECO:0000256" key="2">
    <source>
        <dbReference type="ARBA" id="ARBA00004690"/>
    </source>
</evidence>
<keyword evidence="8 16" id="KW-0808">Transferase</keyword>
<comment type="subcellular location">
    <subcellularLocation>
        <location evidence="1 16 17">Cytoplasm</location>
    </subcellularLocation>
</comment>
<keyword evidence="9 16" id="KW-0547">Nucleotide-binding</keyword>
<accession>A0A919XI38</accession>
<dbReference type="NCBIfam" id="TIGR00235">
    <property type="entry name" value="udk"/>
    <property type="match status" value="1"/>
</dbReference>
<dbReference type="Pfam" id="PF00485">
    <property type="entry name" value="PRK"/>
    <property type="match status" value="1"/>
</dbReference>
<comment type="pathway">
    <text evidence="2 16 17">Pyrimidine metabolism; UMP biosynthesis via salvage pathway; UMP from uridine: step 1/1.</text>
</comment>
<dbReference type="HAMAP" id="MF_00551">
    <property type="entry name" value="Uridine_kinase"/>
    <property type="match status" value="1"/>
</dbReference>
<evidence type="ECO:0000256" key="4">
    <source>
        <dbReference type="ARBA" id="ARBA00005408"/>
    </source>
</evidence>
<protein>
    <recommendedName>
        <fullName evidence="6 16">Uridine kinase</fullName>
        <ecNumber evidence="5 16">2.7.1.48</ecNumber>
    </recommendedName>
    <alternativeName>
        <fullName evidence="12 16">Cytidine monophosphokinase</fullName>
    </alternativeName>
    <alternativeName>
        <fullName evidence="13 16">Uridine monophosphokinase</fullName>
    </alternativeName>
</protein>
<comment type="pathway">
    <text evidence="3 16 17">Pyrimidine metabolism; CTP biosynthesis via salvage pathway; CTP from cytidine: step 1/3.</text>
</comment>
<dbReference type="InterPro" id="IPR000764">
    <property type="entry name" value="Uridine_kinase-like"/>
</dbReference>
<comment type="caution">
    <text evidence="19">The sequence shown here is derived from an EMBL/GenBank/DDBJ whole genome shotgun (WGS) entry which is preliminary data.</text>
</comment>
<evidence type="ECO:0000256" key="15">
    <source>
        <dbReference type="ARBA" id="ARBA00048909"/>
    </source>
</evidence>
<keyword evidence="11 16" id="KW-0067">ATP-binding</keyword>
<dbReference type="InterPro" id="IPR026008">
    <property type="entry name" value="Uridine_kinase"/>
</dbReference>
<dbReference type="Gene3D" id="3.40.50.300">
    <property type="entry name" value="P-loop containing nucleotide triphosphate hydrolases"/>
    <property type="match status" value="1"/>
</dbReference>
<gene>
    <name evidence="16 19" type="primary">udk</name>
    <name evidence="19" type="ORF">J2TS6_37520</name>
</gene>
<evidence type="ECO:0000313" key="19">
    <source>
        <dbReference type="EMBL" id="GIO32611.1"/>
    </source>
</evidence>
<dbReference type="GO" id="GO:0044211">
    <property type="term" value="P:CTP salvage"/>
    <property type="evidence" value="ECO:0007669"/>
    <property type="project" value="UniProtKB-UniRule"/>
</dbReference>
<evidence type="ECO:0000256" key="11">
    <source>
        <dbReference type="ARBA" id="ARBA00022840"/>
    </source>
</evidence>
<name>A0A919XI38_9BACL</name>
<dbReference type="SUPFAM" id="SSF52540">
    <property type="entry name" value="P-loop containing nucleoside triphosphate hydrolases"/>
    <property type="match status" value="1"/>
</dbReference>
<feature type="binding site" evidence="16">
    <location>
        <begin position="31"/>
        <end position="38"/>
    </location>
    <ligand>
        <name>ATP</name>
        <dbReference type="ChEBI" id="CHEBI:30616"/>
    </ligand>
</feature>
<evidence type="ECO:0000256" key="1">
    <source>
        <dbReference type="ARBA" id="ARBA00004496"/>
    </source>
</evidence>
<dbReference type="NCBIfam" id="NF004018">
    <property type="entry name" value="PRK05480.1"/>
    <property type="match status" value="1"/>
</dbReference>
<comment type="catalytic activity">
    <reaction evidence="14 17">
        <text>cytidine + ATP = CMP + ADP + H(+)</text>
        <dbReference type="Rhea" id="RHEA:24674"/>
        <dbReference type="ChEBI" id="CHEBI:15378"/>
        <dbReference type="ChEBI" id="CHEBI:17562"/>
        <dbReference type="ChEBI" id="CHEBI:30616"/>
        <dbReference type="ChEBI" id="CHEBI:60377"/>
        <dbReference type="ChEBI" id="CHEBI:456216"/>
        <dbReference type="EC" id="2.7.1.48"/>
    </reaction>
</comment>
<evidence type="ECO:0000256" key="16">
    <source>
        <dbReference type="HAMAP-Rule" id="MF_00551"/>
    </source>
</evidence>
<comment type="similarity">
    <text evidence="4 16 17">Belongs to the uridine kinase family.</text>
</comment>
<evidence type="ECO:0000256" key="9">
    <source>
        <dbReference type="ARBA" id="ARBA00022741"/>
    </source>
</evidence>
<evidence type="ECO:0000313" key="20">
    <source>
        <dbReference type="Proteomes" id="UP000679779"/>
    </source>
</evidence>
<proteinExistence type="inferred from homology"/>
<comment type="catalytic activity">
    <reaction evidence="15 16 17">
        <text>uridine + ATP = UMP + ADP + H(+)</text>
        <dbReference type="Rhea" id="RHEA:16825"/>
        <dbReference type="ChEBI" id="CHEBI:15378"/>
        <dbReference type="ChEBI" id="CHEBI:16704"/>
        <dbReference type="ChEBI" id="CHEBI:30616"/>
        <dbReference type="ChEBI" id="CHEBI:57865"/>
        <dbReference type="ChEBI" id="CHEBI:456216"/>
        <dbReference type="EC" id="2.7.1.48"/>
    </reaction>
</comment>
<feature type="domain" description="Phosphoribulokinase/uridine kinase" evidence="18">
    <location>
        <begin position="26"/>
        <end position="212"/>
    </location>
</feature>
<dbReference type="CDD" id="cd02023">
    <property type="entry name" value="UMPK"/>
    <property type="match status" value="1"/>
</dbReference>
<evidence type="ECO:0000256" key="5">
    <source>
        <dbReference type="ARBA" id="ARBA00012137"/>
    </source>
</evidence>
<dbReference type="EC" id="2.7.1.48" evidence="5 16"/>
<organism evidence="19 20">
    <name type="scientific">Paenibacillus albilobatus</name>
    <dbReference type="NCBI Taxonomy" id="2716884"/>
    <lineage>
        <taxon>Bacteria</taxon>
        <taxon>Bacillati</taxon>
        <taxon>Bacillota</taxon>
        <taxon>Bacilli</taxon>
        <taxon>Bacillales</taxon>
        <taxon>Paenibacillaceae</taxon>
        <taxon>Paenibacillus</taxon>
    </lineage>
</organism>
<evidence type="ECO:0000256" key="7">
    <source>
        <dbReference type="ARBA" id="ARBA00022490"/>
    </source>
</evidence>
<keyword evidence="20" id="KW-1185">Reference proteome</keyword>
<dbReference type="EMBL" id="BORQ01000004">
    <property type="protein sequence ID" value="GIO32611.1"/>
    <property type="molecule type" value="Genomic_DNA"/>
</dbReference>
<dbReference type="GO" id="GO:0044206">
    <property type="term" value="P:UMP salvage"/>
    <property type="evidence" value="ECO:0007669"/>
    <property type="project" value="UniProtKB-UniRule"/>
</dbReference>
<evidence type="ECO:0000256" key="17">
    <source>
        <dbReference type="RuleBase" id="RU003825"/>
    </source>
</evidence>
<evidence type="ECO:0000256" key="8">
    <source>
        <dbReference type="ARBA" id="ARBA00022679"/>
    </source>
</evidence>
<reference evidence="19" key="1">
    <citation type="submission" date="2021-03" db="EMBL/GenBank/DDBJ databases">
        <title>Antimicrobial resistance genes in bacteria isolated from Japanese honey, and their potential for conferring macrolide and lincosamide resistance in the American foulbrood pathogen Paenibacillus larvae.</title>
        <authorList>
            <person name="Okamoto M."/>
            <person name="Kumagai M."/>
            <person name="Kanamori H."/>
            <person name="Takamatsu D."/>
        </authorList>
    </citation>
    <scope>NUCLEOTIDE SEQUENCE</scope>
    <source>
        <strain evidence="19">J2TS6</strain>
    </source>
</reference>
<dbReference type="GO" id="GO:0004849">
    <property type="term" value="F:uridine kinase activity"/>
    <property type="evidence" value="ECO:0007669"/>
    <property type="project" value="UniProtKB-UniRule"/>
</dbReference>
<evidence type="ECO:0000256" key="3">
    <source>
        <dbReference type="ARBA" id="ARBA00004784"/>
    </source>
</evidence>
<evidence type="ECO:0000256" key="6">
    <source>
        <dbReference type="ARBA" id="ARBA00021478"/>
    </source>
</evidence>
<keyword evidence="10 16" id="KW-0418">Kinase</keyword>
<dbReference type="GO" id="GO:0005524">
    <property type="term" value="F:ATP binding"/>
    <property type="evidence" value="ECO:0007669"/>
    <property type="project" value="UniProtKB-UniRule"/>
</dbReference>
<evidence type="ECO:0000256" key="12">
    <source>
        <dbReference type="ARBA" id="ARBA00030641"/>
    </source>
</evidence>
<evidence type="ECO:0000259" key="18">
    <source>
        <dbReference type="Pfam" id="PF00485"/>
    </source>
</evidence>
<dbReference type="InterPro" id="IPR027417">
    <property type="entry name" value="P-loop_NTPase"/>
</dbReference>
<keyword evidence="7 16" id="KW-0963">Cytoplasm</keyword>
<dbReference type="GO" id="GO:0005737">
    <property type="term" value="C:cytoplasm"/>
    <property type="evidence" value="ECO:0007669"/>
    <property type="project" value="UniProtKB-SubCell"/>
</dbReference>